<gene>
    <name evidence="2" type="ORF">WKW80_13145</name>
</gene>
<sequence length="86" mass="9270">MNIPLHSPAQLSTHLKSLRQSQKLTQAQVGARIGVRQTRIADIEKNPGAVSVAQLMQLLHALDARLLLVPPGAATVMTAEMPPADW</sequence>
<organism evidence="2 3">
    <name type="scientific">Variovorax humicola</name>
    <dbReference type="NCBI Taxonomy" id="1769758"/>
    <lineage>
        <taxon>Bacteria</taxon>
        <taxon>Pseudomonadati</taxon>
        <taxon>Pseudomonadota</taxon>
        <taxon>Betaproteobacteria</taxon>
        <taxon>Burkholderiales</taxon>
        <taxon>Comamonadaceae</taxon>
        <taxon>Variovorax</taxon>
    </lineage>
</organism>
<dbReference type="EMBL" id="JBBKZV010000006">
    <property type="protein sequence ID" value="MEJ8822966.1"/>
    <property type="molecule type" value="Genomic_DNA"/>
</dbReference>
<dbReference type="SMART" id="SM00530">
    <property type="entry name" value="HTH_XRE"/>
    <property type="match status" value="1"/>
</dbReference>
<evidence type="ECO:0000313" key="2">
    <source>
        <dbReference type="EMBL" id="MEJ8822966.1"/>
    </source>
</evidence>
<accession>A0ABU8W140</accession>
<feature type="domain" description="HTH cro/C1-type" evidence="1">
    <location>
        <begin position="15"/>
        <end position="69"/>
    </location>
</feature>
<proteinExistence type="predicted"/>
<comment type="caution">
    <text evidence="2">The sequence shown here is derived from an EMBL/GenBank/DDBJ whole genome shotgun (WGS) entry which is preliminary data.</text>
</comment>
<dbReference type="Gene3D" id="1.10.260.40">
    <property type="entry name" value="lambda repressor-like DNA-binding domains"/>
    <property type="match status" value="1"/>
</dbReference>
<reference evidence="2 3" key="1">
    <citation type="submission" date="2024-03" db="EMBL/GenBank/DDBJ databases">
        <title>Novel species of the genus Variovorax.</title>
        <authorList>
            <person name="Liu Q."/>
            <person name="Xin Y.-H."/>
        </authorList>
    </citation>
    <scope>NUCLEOTIDE SEQUENCE [LARGE SCALE GENOMIC DNA]</scope>
    <source>
        <strain evidence="2 3">KACC 18501</strain>
    </source>
</reference>
<dbReference type="InterPro" id="IPR010982">
    <property type="entry name" value="Lambda_DNA-bd_dom_sf"/>
</dbReference>
<dbReference type="Proteomes" id="UP001363010">
    <property type="component" value="Unassembled WGS sequence"/>
</dbReference>
<evidence type="ECO:0000259" key="1">
    <source>
        <dbReference type="PROSITE" id="PS50943"/>
    </source>
</evidence>
<dbReference type="PROSITE" id="PS50943">
    <property type="entry name" value="HTH_CROC1"/>
    <property type="match status" value="1"/>
</dbReference>
<evidence type="ECO:0000313" key="3">
    <source>
        <dbReference type="Proteomes" id="UP001363010"/>
    </source>
</evidence>
<dbReference type="SUPFAM" id="SSF47413">
    <property type="entry name" value="lambda repressor-like DNA-binding domains"/>
    <property type="match status" value="1"/>
</dbReference>
<dbReference type="InterPro" id="IPR001387">
    <property type="entry name" value="Cro/C1-type_HTH"/>
</dbReference>
<dbReference type="CDD" id="cd00093">
    <property type="entry name" value="HTH_XRE"/>
    <property type="match status" value="1"/>
</dbReference>
<name>A0ABU8W140_9BURK</name>
<keyword evidence="3" id="KW-1185">Reference proteome</keyword>
<dbReference type="Pfam" id="PF01381">
    <property type="entry name" value="HTH_3"/>
    <property type="match status" value="1"/>
</dbReference>
<dbReference type="RefSeq" id="WP_340363999.1">
    <property type="nucleotide sequence ID" value="NZ_JBBKZV010000006.1"/>
</dbReference>
<protein>
    <submittedName>
        <fullName evidence="2">Helix-turn-helix domain-containing protein</fullName>
    </submittedName>
</protein>